<gene>
    <name evidence="2" type="ORF">PMEA_00029511</name>
</gene>
<comment type="caution">
    <text evidence="2">The sequence shown here is derived from an EMBL/GenBank/DDBJ whole genome shotgun (WGS) entry which is preliminary data.</text>
</comment>
<protein>
    <recommendedName>
        <fullName evidence="1">Schlafen AlbA-2 domain-containing protein</fullName>
    </recommendedName>
</protein>
<reference evidence="2 3" key="1">
    <citation type="submission" date="2022-05" db="EMBL/GenBank/DDBJ databases">
        <authorList>
            <consortium name="Genoscope - CEA"/>
            <person name="William W."/>
        </authorList>
    </citation>
    <scope>NUCLEOTIDE SEQUENCE [LARGE SCALE GENOMIC DNA]</scope>
</reference>
<dbReference type="AlphaFoldDB" id="A0AAU9XSW4"/>
<dbReference type="EMBL" id="CALNXJ010000061">
    <property type="protein sequence ID" value="CAH3156496.1"/>
    <property type="molecule type" value="Genomic_DNA"/>
</dbReference>
<name>A0AAU9XSW4_9CNID</name>
<dbReference type="InterPro" id="IPR038475">
    <property type="entry name" value="RecG_C_sf"/>
</dbReference>
<evidence type="ECO:0000313" key="3">
    <source>
        <dbReference type="Proteomes" id="UP001159428"/>
    </source>
</evidence>
<sequence>MADELFSSRLVIKIDDLLKVHRVEKQRIEFKASWNTGGTSWQILHSITAFGNDFLNDNGGYIVIGVEDGPSDDDQVQVCGVPQRDLDKIQKQIQALCKGNIRPLYYPILSPEIYNEKHVLVIWATASDSGPHECRESPKGEFQFYIRRGPQTIKASQDEKRQLLLDHNKAPFDDRIARHPDGGKDLSEDDIDSDLLQKFLKDIGSNIQHQDLAHPRQLYKNMKLVKVIAHTEKEGKLIEKLVPRNVSLLFFSQTPDEYFRGAQTDITIYNADGEITQDMKRKGPIDNQISKVIDFILMETKDEESPSFVQYPKKALREAVVNAFYHRGYESEHCDPVKVRIHTTHIDIISYPGAHPSLKPSHFLEDSDFPPVRTRNRRIGEFLVSKKLAEEKGTGVRTIYHTMKGNGNFTPKFLFDETYFCVRLPRHPNFMVREILQLTTTLKGRGEKRMAIESLLKFLERNPGIRCDSLFQKLMELHDNDRNHPNVEKYKEFVTDRLERKAALAPELDEWSKNPLDIEKGVQIVKSLVKEGATAEDLRKATKIAVDILKEEHLEQQLTLVANQKAHQLIQAMGSVVKTDAYLSYHFAKCKLTLFSTNTRARSLKERYEFSSYLTEARDCADDAVRLTSEDNNLHLANGFRLLGYIQSRLRTLKKATIADIQKCYDEARRYNPKIHINVTFIPPDLRGRYKVPE</sequence>
<dbReference type="Proteomes" id="UP001159428">
    <property type="component" value="Unassembled WGS sequence"/>
</dbReference>
<evidence type="ECO:0000313" key="2">
    <source>
        <dbReference type="EMBL" id="CAH3156496.1"/>
    </source>
</evidence>
<dbReference type="Gene3D" id="3.30.565.60">
    <property type="match status" value="1"/>
</dbReference>
<accession>A0AAU9XSW4</accession>
<dbReference type="Pfam" id="PF13749">
    <property type="entry name" value="HATPase_c_4"/>
    <property type="match status" value="1"/>
</dbReference>
<feature type="domain" description="Schlafen AlbA-2" evidence="1">
    <location>
        <begin position="24"/>
        <end position="155"/>
    </location>
</feature>
<dbReference type="Gene3D" id="3.30.950.30">
    <property type="entry name" value="Schlafen, AAA domain"/>
    <property type="match status" value="1"/>
</dbReference>
<dbReference type="InterPro" id="IPR007421">
    <property type="entry name" value="Schlafen_AlbA_2_dom"/>
</dbReference>
<organism evidence="2 3">
    <name type="scientific">Pocillopora meandrina</name>
    <dbReference type="NCBI Taxonomy" id="46732"/>
    <lineage>
        <taxon>Eukaryota</taxon>
        <taxon>Metazoa</taxon>
        <taxon>Cnidaria</taxon>
        <taxon>Anthozoa</taxon>
        <taxon>Hexacorallia</taxon>
        <taxon>Scleractinia</taxon>
        <taxon>Astrocoeniina</taxon>
        <taxon>Pocilloporidae</taxon>
        <taxon>Pocillopora</taxon>
    </lineage>
</organism>
<dbReference type="InterPro" id="IPR038461">
    <property type="entry name" value="Schlafen_AlbA_2_dom_sf"/>
</dbReference>
<keyword evidence="3" id="KW-1185">Reference proteome</keyword>
<dbReference type="Pfam" id="PF04326">
    <property type="entry name" value="SLFN_AlbA_2"/>
    <property type="match status" value="1"/>
</dbReference>
<proteinExistence type="predicted"/>
<evidence type="ECO:0000259" key="1">
    <source>
        <dbReference type="Pfam" id="PF04326"/>
    </source>
</evidence>
<dbReference type="PANTHER" id="PTHR30595">
    <property type="entry name" value="GLPR-RELATED TRANSCRIPTIONAL REPRESSOR"/>
    <property type="match status" value="1"/>
</dbReference>
<dbReference type="PANTHER" id="PTHR30595:SF6">
    <property type="entry name" value="SCHLAFEN ALBA-2 DOMAIN-CONTAINING PROTEIN"/>
    <property type="match status" value="1"/>
</dbReference>